<proteinExistence type="predicted"/>
<dbReference type="Proteomes" id="UP000799324">
    <property type="component" value="Unassembled WGS sequence"/>
</dbReference>
<keyword evidence="3" id="KW-1185">Reference proteome</keyword>
<evidence type="ECO:0000256" key="1">
    <source>
        <dbReference type="SAM" id="MobiDB-lite"/>
    </source>
</evidence>
<feature type="region of interest" description="Disordered" evidence="1">
    <location>
        <begin position="136"/>
        <end position="198"/>
    </location>
</feature>
<organism evidence="2 3">
    <name type="scientific">Lophiostoma macrostomum CBS 122681</name>
    <dbReference type="NCBI Taxonomy" id="1314788"/>
    <lineage>
        <taxon>Eukaryota</taxon>
        <taxon>Fungi</taxon>
        <taxon>Dikarya</taxon>
        <taxon>Ascomycota</taxon>
        <taxon>Pezizomycotina</taxon>
        <taxon>Dothideomycetes</taxon>
        <taxon>Pleosporomycetidae</taxon>
        <taxon>Pleosporales</taxon>
        <taxon>Lophiostomataceae</taxon>
        <taxon>Lophiostoma</taxon>
    </lineage>
</organism>
<gene>
    <name evidence="2" type="ORF">K491DRAFT_193809</name>
</gene>
<protein>
    <submittedName>
        <fullName evidence="2">Uncharacterized protein</fullName>
    </submittedName>
</protein>
<evidence type="ECO:0000313" key="3">
    <source>
        <dbReference type="Proteomes" id="UP000799324"/>
    </source>
</evidence>
<feature type="compositionally biased region" description="Basic and acidic residues" evidence="1">
    <location>
        <begin position="145"/>
        <end position="173"/>
    </location>
</feature>
<accession>A0A6A6THB9</accession>
<evidence type="ECO:0000313" key="2">
    <source>
        <dbReference type="EMBL" id="KAF2659385.1"/>
    </source>
</evidence>
<dbReference type="EMBL" id="MU004307">
    <property type="protein sequence ID" value="KAF2659385.1"/>
    <property type="molecule type" value="Genomic_DNA"/>
</dbReference>
<dbReference type="AlphaFoldDB" id="A0A6A6THB9"/>
<name>A0A6A6THB9_9PLEO</name>
<sequence>MPPTPTTSKPPPSSNSGPIWAVLFYRPPVIPASSAPYVVPGAEPPRTIICSYDKMHIAAAACELSIRYPHVYIQEFCPGKYFHLKHRPTGEDVGRFVVQKMEQVELHKPFAPIDFGGDEGEAKEVQRSGRWRLSTIEEVEEEEEKEKKEKEEKEKAEGKDKGEGVDKKDKKDDDPGEGFGAPGSAVGCGATAGSGNVI</sequence>
<reference evidence="2" key="1">
    <citation type="journal article" date="2020" name="Stud. Mycol.">
        <title>101 Dothideomycetes genomes: a test case for predicting lifestyles and emergence of pathogens.</title>
        <authorList>
            <person name="Haridas S."/>
            <person name="Albert R."/>
            <person name="Binder M."/>
            <person name="Bloem J."/>
            <person name="Labutti K."/>
            <person name="Salamov A."/>
            <person name="Andreopoulos B."/>
            <person name="Baker S."/>
            <person name="Barry K."/>
            <person name="Bills G."/>
            <person name="Bluhm B."/>
            <person name="Cannon C."/>
            <person name="Castanera R."/>
            <person name="Culley D."/>
            <person name="Daum C."/>
            <person name="Ezra D."/>
            <person name="Gonzalez J."/>
            <person name="Henrissat B."/>
            <person name="Kuo A."/>
            <person name="Liang C."/>
            <person name="Lipzen A."/>
            <person name="Lutzoni F."/>
            <person name="Magnuson J."/>
            <person name="Mondo S."/>
            <person name="Nolan M."/>
            <person name="Ohm R."/>
            <person name="Pangilinan J."/>
            <person name="Park H.-J."/>
            <person name="Ramirez L."/>
            <person name="Alfaro M."/>
            <person name="Sun H."/>
            <person name="Tritt A."/>
            <person name="Yoshinaga Y."/>
            <person name="Zwiers L.-H."/>
            <person name="Turgeon B."/>
            <person name="Goodwin S."/>
            <person name="Spatafora J."/>
            <person name="Crous P."/>
            <person name="Grigoriev I."/>
        </authorList>
    </citation>
    <scope>NUCLEOTIDE SEQUENCE</scope>
    <source>
        <strain evidence="2">CBS 122681</strain>
    </source>
</reference>